<dbReference type="PANTHER" id="PTHR11730">
    <property type="entry name" value="AMMONIUM TRANSPORTER"/>
    <property type="match status" value="1"/>
</dbReference>
<evidence type="ECO:0000256" key="7">
    <source>
        <dbReference type="ARBA" id="ARBA00023177"/>
    </source>
</evidence>
<dbReference type="PROSITE" id="PS01219">
    <property type="entry name" value="AMMONIUM_TRANSP"/>
    <property type="match status" value="1"/>
</dbReference>
<name>A0A3E3EDP7_9FIRM</name>
<evidence type="ECO:0000256" key="3">
    <source>
        <dbReference type="ARBA" id="ARBA00022448"/>
    </source>
</evidence>
<dbReference type="Pfam" id="PF00909">
    <property type="entry name" value="Ammonium_transp"/>
    <property type="match status" value="1"/>
</dbReference>
<dbReference type="InterPro" id="IPR024041">
    <property type="entry name" value="NH4_transpt_AmtB-like_dom"/>
</dbReference>
<feature type="transmembrane region" description="Helical" evidence="8">
    <location>
        <begin position="6"/>
        <end position="27"/>
    </location>
</feature>
<dbReference type="EMBL" id="JAQLKE010000007">
    <property type="protein sequence ID" value="MDB7083425.1"/>
    <property type="molecule type" value="Genomic_DNA"/>
</dbReference>
<evidence type="ECO:0000313" key="10">
    <source>
        <dbReference type="EMBL" id="MDB7083425.1"/>
    </source>
</evidence>
<evidence type="ECO:0000256" key="6">
    <source>
        <dbReference type="ARBA" id="ARBA00023136"/>
    </source>
</evidence>
<evidence type="ECO:0000313" key="12">
    <source>
        <dbReference type="Proteomes" id="UP000261032"/>
    </source>
</evidence>
<feature type="transmembrane region" description="Helical" evidence="8">
    <location>
        <begin position="48"/>
        <end position="78"/>
    </location>
</feature>
<evidence type="ECO:0000256" key="1">
    <source>
        <dbReference type="ARBA" id="ARBA00004141"/>
    </source>
</evidence>
<dbReference type="PANTHER" id="PTHR11730:SF89">
    <property type="entry name" value="AMMONIUM TRANSPORTER SLL0108-RELATED"/>
    <property type="match status" value="1"/>
</dbReference>
<comment type="similarity">
    <text evidence="2 8">Belongs to the ammonia transporter channel (TC 1.A.11.2) family.</text>
</comment>
<dbReference type="InterPro" id="IPR029020">
    <property type="entry name" value="Ammonium/urea_transptr"/>
</dbReference>
<comment type="caution">
    <text evidence="11">The sequence shown here is derived from an EMBL/GenBank/DDBJ whole genome shotgun (WGS) entry which is preliminary data.</text>
</comment>
<gene>
    <name evidence="11" type="primary">amt</name>
    <name evidence="11" type="ORF">DXB93_08135</name>
    <name evidence="10" type="ORF">PM738_06415</name>
</gene>
<keyword evidence="6 8" id="KW-0472">Membrane</keyword>
<dbReference type="Proteomes" id="UP001211987">
    <property type="component" value="Unassembled WGS sequence"/>
</dbReference>
<evidence type="ECO:0000256" key="5">
    <source>
        <dbReference type="ARBA" id="ARBA00022989"/>
    </source>
</evidence>
<dbReference type="EMBL" id="QUSL01000010">
    <property type="protein sequence ID" value="RGD85528.1"/>
    <property type="molecule type" value="Genomic_DNA"/>
</dbReference>
<keyword evidence="4 8" id="KW-0812">Transmembrane</keyword>
<keyword evidence="5 8" id="KW-1133">Transmembrane helix</keyword>
<evidence type="ECO:0000256" key="2">
    <source>
        <dbReference type="ARBA" id="ARBA00005887"/>
    </source>
</evidence>
<dbReference type="Proteomes" id="UP000261032">
    <property type="component" value="Unassembled WGS sequence"/>
</dbReference>
<dbReference type="GO" id="GO:0008519">
    <property type="term" value="F:ammonium channel activity"/>
    <property type="evidence" value="ECO:0007669"/>
    <property type="project" value="InterPro"/>
</dbReference>
<dbReference type="InterPro" id="IPR001905">
    <property type="entry name" value="Ammonium_transpt"/>
</dbReference>
<dbReference type="FunFam" id="1.10.3430.10:FF:000008">
    <property type="entry name" value="Ammonium transporter"/>
    <property type="match status" value="1"/>
</dbReference>
<dbReference type="SUPFAM" id="SSF111352">
    <property type="entry name" value="Ammonium transporter"/>
    <property type="match status" value="1"/>
</dbReference>
<feature type="domain" description="Ammonium transporter AmtB-like" evidence="9">
    <location>
        <begin position="8"/>
        <end position="407"/>
    </location>
</feature>
<feature type="transmembrane region" description="Helical" evidence="8">
    <location>
        <begin position="157"/>
        <end position="178"/>
    </location>
</feature>
<dbReference type="AlphaFoldDB" id="A0A3E3EDP7"/>
<sequence>MEQLINIVWVFLGAVMVMLMQAGFAILEAGLTRQKNCNNVLMKNIMDFAIGSIIFLVVGFGLMFGESLGGIVGITGFIDPTTLNLSQFEALSPTVFIFFQTVFCATAATIVSGAMAERTKFSSYLIYTLVISLVIYPISGHWIWGGGFLSKIGFIDYAGSTAVHSVGGWAALMGAVVLGPRMGKYNRDGSTNAIPGHNIMMATLGVFILWFCWFGFNPGSSLEAAGYIGHIAMTTNLSACAGALVAMFLTWKKYGKPDVSMTLNGILAGLVAITAGCHIVSLYGAIAIGAVGGILVVYGCEILDQKLHVDDPVGAVGVHCLNGVWGTLAVGLFACNTPASEGTLGLFFGGGTALLITQLIGVIIVAVWVCSMSFIMFTLIKKTVGLRVTPQEELAGLDLGEHGSEAYPDFLKK</sequence>
<reference evidence="10" key="2">
    <citation type="submission" date="2023-01" db="EMBL/GenBank/DDBJ databases">
        <title>Human gut microbiome strain richness.</title>
        <authorList>
            <person name="Chen-Liaw A."/>
        </authorList>
    </citation>
    <scope>NUCLEOTIDE SEQUENCE</scope>
    <source>
        <strain evidence="10">1001217st2_G6_1001217B_191108</strain>
    </source>
</reference>
<proteinExistence type="inferred from homology"/>
<dbReference type="InterPro" id="IPR018047">
    <property type="entry name" value="Ammonium_transpt_CS"/>
</dbReference>
<evidence type="ECO:0000256" key="4">
    <source>
        <dbReference type="ARBA" id="ARBA00022692"/>
    </source>
</evidence>
<dbReference type="RefSeq" id="WP_009300818.1">
    <property type="nucleotide sequence ID" value="NZ_AP031443.1"/>
</dbReference>
<feature type="transmembrane region" description="Helical" evidence="8">
    <location>
        <begin position="312"/>
        <end position="334"/>
    </location>
</feature>
<reference evidence="11 12" key="1">
    <citation type="submission" date="2018-08" db="EMBL/GenBank/DDBJ databases">
        <title>A genome reference for cultivated species of the human gut microbiota.</title>
        <authorList>
            <person name="Zou Y."/>
            <person name="Xue W."/>
            <person name="Luo G."/>
        </authorList>
    </citation>
    <scope>NUCLEOTIDE SEQUENCE [LARGE SCALE GENOMIC DNA]</scope>
    <source>
        <strain evidence="11 12">OM06-4</strain>
    </source>
</reference>
<evidence type="ECO:0000256" key="8">
    <source>
        <dbReference type="RuleBase" id="RU362002"/>
    </source>
</evidence>
<organism evidence="11 12">
    <name type="scientific">Thomasclavelia ramosa</name>
    <dbReference type="NCBI Taxonomy" id="1547"/>
    <lineage>
        <taxon>Bacteria</taxon>
        <taxon>Bacillati</taxon>
        <taxon>Bacillota</taxon>
        <taxon>Erysipelotrichia</taxon>
        <taxon>Erysipelotrichales</taxon>
        <taxon>Coprobacillaceae</taxon>
        <taxon>Thomasclavelia</taxon>
    </lineage>
</organism>
<feature type="transmembrane region" description="Helical" evidence="8">
    <location>
        <begin position="228"/>
        <end position="251"/>
    </location>
</feature>
<feature type="transmembrane region" description="Helical" evidence="8">
    <location>
        <begin position="354"/>
        <end position="380"/>
    </location>
</feature>
<keyword evidence="7 8" id="KW-0924">Ammonia transport</keyword>
<dbReference type="NCBIfam" id="TIGR00836">
    <property type="entry name" value="amt"/>
    <property type="match status" value="1"/>
</dbReference>
<accession>A0A3E3EDP7</accession>
<feature type="transmembrane region" description="Helical" evidence="8">
    <location>
        <begin position="282"/>
        <end position="300"/>
    </location>
</feature>
<feature type="transmembrane region" description="Helical" evidence="8">
    <location>
        <begin position="199"/>
        <end position="216"/>
    </location>
</feature>
<dbReference type="Gene3D" id="1.10.3430.10">
    <property type="entry name" value="Ammonium transporter AmtB like domains"/>
    <property type="match status" value="1"/>
</dbReference>
<evidence type="ECO:0000259" key="9">
    <source>
        <dbReference type="Pfam" id="PF00909"/>
    </source>
</evidence>
<keyword evidence="3 8" id="KW-0813">Transport</keyword>
<comment type="subcellular location">
    <subcellularLocation>
        <location evidence="8">Cell membrane</location>
        <topology evidence="8">Multi-pass membrane protein</topology>
    </subcellularLocation>
    <subcellularLocation>
        <location evidence="1">Membrane</location>
        <topology evidence="1">Multi-pass membrane protein</topology>
    </subcellularLocation>
</comment>
<feature type="transmembrane region" description="Helical" evidence="8">
    <location>
        <begin position="124"/>
        <end position="145"/>
    </location>
</feature>
<feature type="transmembrane region" description="Helical" evidence="8">
    <location>
        <begin position="90"/>
        <end position="112"/>
    </location>
</feature>
<dbReference type="GO" id="GO:0097272">
    <property type="term" value="P:ammonium homeostasis"/>
    <property type="evidence" value="ECO:0007669"/>
    <property type="project" value="TreeGrafter"/>
</dbReference>
<protein>
    <recommendedName>
        <fullName evidence="8">Ammonium transporter</fullName>
    </recommendedName>
</protein>
<dbReference type="GO" id="GO:0005886">
    <property type="term" value="C:plasma membrane"/>
    <property type="evidence" value="ECO:0007669"/>
    <property type="project" value="UniProtKB-SubCell"/>
</dbReference>
<evidence type="ECO:0000313" key="11">
    <source>
        <dbReference type="EMBL" id="RGD85528.1"/>
    </source>
</evidence>